<reference evidence="2" key="2">
    <citation type="submission" date="2019-06" db="EMBL/GenBank/DDBJ databases">
        <title>Co-occurence of chitin degradation, pigmentation and bioactivity in marine Pseudoalteromonas.</title>
        <authorList>
            <person name="Sonnenschein E.C."/>
            <person name="Bech P.K."/>
        </authorList>
    </citation>
    <scope>NUCLEOTIDE SEQUENCE [LARGE SCALE GENOMIC DNA]</scope>
    <source>
        <strain evidence="2">S2676</strain>
    </source>
</reference>
<reference evidence="1 2" key="1">
    <citation type="submission" date="2018-01" db="EMBL/GenBank/DDBJ databases">
        <authorList>
            <person name="Paulsen S."/>
            <person name="Gram L.K."/>
        </authorList>
    </citation>
    <scope>NUCLEOTIDE SEQUENCE [LARGE SCALE GENOMIC DNA]</scope>
    <source>
        <strain evidence="1 2">S2676</strain>
    </source>
</reference>
<accession>A0A5S3WQX5</accession>
<evidence type="ECO:0000313" key="2">
    <source>
        <dbReference type="Proteomes" id="UP000310249"/>
    </source>
</evidence>
<gene>
    <name evidence="1" type="ORF">CWB99_05645</name>
</gene>
<dbReference type="Proteomes" id="UP000310249">
    <property type="component" value="Unassembled WGS sequence"/>
</dbReference>
<name>A0A5S3WQX5_9GAMM</name>
<organism evidence="1 2">
    <name type="scientific">Pseudoalteromonas rubra</name>
    <dbReference type="NCBI Taxonomy" id="43658"/>
    <lineage>
        <taxon>Bacteria</taxon>
        <taxon>Pseudomonadati</taxon>
        <taxon>Pseudomonadota</taxon>
        <taxon>Gammaproteobacteria</taxon>
        <taxon>Alteromonadales</taxon>
        <taxon>Pseudoalteromonadaceae</taxon>
        <taxon>Pseudoalteromonas</taxon>
    </lineage>
</organism>
<dbReference type="EMBL" id="PNCI01000010">
    <property type="protein sequence ID" value="TMP30817.1"/>
    <property type="molecule type" value="Genomic_DNA"/>
</dbReference>
<protein>
    <submittedName>
        <fullName evidence="1">Uncharacterized protein</fullName>
    </submittedName>
</protein>
<dbReference type="AlphaFoldDB" id="A0A5S3WQX5"/>
<comment type="caution">
    <text evidence="1">The sequence shown here is derived from an EMBL/GenBank/DDBJ whole genome shotgun (WGS) entry which is preliminary data.</text>
</comment>
<sequence length="120" mass="14380">MRLKRGFPELISAYIGKKRGSDEYKSQLSQFDFPKIINYPFTDHLTMNTHYKKQLCYLLCLHSLDFCRQFQYRYIAIFSKQWITFRDILNLNHLSGPDHTAYDPPQPGWEFSPSRLFYAD</sequence>
<proteinExistence type="predicted"/>
<evidence type="ECO:0000313" key="1">
    <source>
        <dbReference type="EMBL" id="TMP30817.1"/>
    </source>
</evidence>